<reference evidence="2 3" key="1">
    <citation type="submission" date="2024-03" db="EMBL/GenBank/DDBJ databases">
        <title>The genome assembly and annotation of the cricket Gryllus longicercus Weissman &amp; Gray.</title>
        <authorList>
            <person name="Szrajer S."/>
            <person name="Gray D."/>
            <person name="Ylla G."/>
        </authorList>
    </citation>
    <scope>NUCLEOTIDE SEQUENCE [LARGE SCALE GENOMIC DNA]</scope>
    <source>
        <strain evidence="2">DAG 2021-001</strain>
        <tissue evidence="2">Whole body minus gut</tissue>
    </source>
</reference>
<dbReference type="Proteomes" id="UP001378592">
    <property type="component" value="Unassembled WGS sequence"/>
</dbReference>
<keyword evidence="3" id="KW-1185">Reference proteome</keyword>
<comment type="caution">
    <text evidence="2">The sequence shown here is derived from an EMBL/GenBank/DDBJ whole genome shotgun (WGS) entry which is preliminary data.</text>
</comment>
<gene>
    <name evidence="2" type="ORF">R5R35_012171</name>
</gene>
<name>A0AAN9VYA0_9ORTH</name>
<evidence type="ECO:0000256" key="1">
    <source>
        <dbReference type="SAM" id="MobiDB-lite"/>
    </source>
</evidence>
<accession>A0AAN9VYA0</accession>
<evidence type="ECO:0000313" key="3">
    <source>
        <dbReference type="Proteomes" id="UP001378592"/>
    </source>
</evidence>
<feature type="region of interest" description="Disordered" evidence="1">
    <location>
        <begin position="1"/>
        <end position="23"/>
    </location>
</feature>
<sequence length="130" mass="14527">MPGEGGGESCERNGVRRDRSLPEAGFAPIEVSFTAAEKTRARVRTRTRWVQRTPRVRVNLPTDGGADRRQRALRTKVLRPDAARAKNGARVVNGLREAPGDAWVRDGGVGDREWRTFADVENSRNIVKDY</sequence>
<organism evidence="2 3">
    <name type="scientific">Gryllus longicercus</name>
    <dbReference type="NCBI Taxonomy" id="2509291"/>
    <lineage>
        <taxon>Eukaryota</taxon>
        <taxon>Metazoa</taxon>
        <taxon>Ecdysozoa</taxon>
        <taxon>Arthropoda</taxon>
        <taxon>Hexapoda</taxon>
        <taxon>Insecta</taxon>
        <taxon>Pterygota</taxon>
        <taxon>Neoptera</taxon>
        <taxon>Polyneoptera</taxon>
        <taxon>Orthoptera</taxon>
        <taxon>Ensifera</taxon>
        <taxon>Gryllidea</taxon>
        <taxon>Grylloidea</taxon>
        <taxon>Gryllidae</taxon>
        <taxon>Gryllinae</taxon>
        <taxon>Gryllus</taxon>
    </lineage>
</organism>
<protein>
    <submittedName>
        <fullName evidence="2">Uncharacterized protein</fullName>
    </submittedName>
</protein>
<dbReference type="EMBL" id="JAZDUA010000048">
    <property type="protein sequence ID" value="KAK7870956.1"/>
    <property type="molecule type" value="Genomic_DNA"/>
</dbReference>
<proteinExistence type="predicted"/>
<dbReference type="AlphaFoldDB" id="A0AAN9VYA0"/>
<evidence type="ECO:0000313" key="2">
    <source>
        <dbReference type="EMBL" id="KAK7870956.1"/>
    </source>
</evidence>
<feature type="compositionally biased region" description="Basic and acidic residues" evidence="1">
    <location>
        <begin position="9"/>
        <end position="21"/>
    </location>
</feature>